<comment type="caution">
    <text evidence="1">The sequence shown here is derived from an EMBL/GenBank/DDBJ whole genome shotgun (WGS) entry which is preliminary data.</text>
</comment>
<evidence type="ECO:0000313" key="1">
    <source>
        <dbReference type="EMBL" id="GFR04054.1"/>
    </source>
</evidence>
<evidence type="ECO:0000313" key="2">
    <source>
        <dbReference type="Proteomes" id="UP000887116"/>
    </source>
</evidence>
<name>A0A8X6HJ46_TRICU</name>
<dbReference type="EMBL" id="BMAO01035494">
    <property type="protein sequence ID" value="GFR04054.1"/>
    <property type="molecule type" value="Genomic_DNA"/>
</dbReference>
<proteinExistence type="predicted"/>
<keyword evidence="2" id="KW-1185">Reference proteome</keyword>
<dbReference type="OrthoDB" id="10290997at2759"/>
<dbReference type="AlphaFoldDB" id="A0A8X6HJ46"/>
<sequence>MSFSPSWYNESTTPTTYMSSPVPIGPFSRYNRTMMLGGRLPPARPTGLLPDYIGSFDSILSSERSEAAVQDLPN</sequence>
<protein>
    <submittedName>
        <fullName evidence="1">Uncharacterized protein</fullName>
    </submittedName>
</protein>
<reference evidence="1" key="1">
    <citation type="submission" date="2020-07" db="EMBL/GenBank/DDBJ databases">
        <title>Multicomponent nature underlies the extraordinary mechanical properties of spider dragline silk.</title>
        <authorList>
            <person name="Kono N."/>
            <person name="Nakamura H."/>
            <person name="Mori M."/>
            <person name="Yoshida Y."/>
            <person name="Ohtoshi R."/>
            <person name="Malay A.D."/>
            <person name="Moran D.A.P."/>
            <person name="Tomita M."/>
            <person name="Numata K."/>
            <person name="Arakawa K."/>
        </authorList>
    </citation>
    <scope>NUCLEOTIDE SEQUENCE</scope>
</reference>
<organism evidence="1 2">
    <name type="scientific">Trichonephila clavata</name>
    <name type="common">Joro spider</name>
    <name type="synonym">Nephila clavata</name>
    <dbReference type="NCBI Taxonomy" id="2740835"/>
    <lineage>
        <taxon>Eukaryota</taxon>
        <taxon>Metazoa</taxon>
        <taxon>Ecdysozoa</taxon>
        <taxon>Arthropoda</taxon>
        <taxon>Chelicerata</taxon>
        <taxon>Arachnida</taxon>
        <taxon>Araneae</taxon>
        <taxon>Araneomorphae</taxon>
        <taxon>Entelegynae</taxon>
        <taxon>Araneoidea</taxon>
        <taxon>Nephilidae</taxon>
        <taxon>Trichonephila</taxon>
    </lineage>
</organism>
<dbReference type="Proteomes" id="UP000887116">
    <property type="component" value="Unassembled WGS sequence"/>
</dbReference>
<accession>A0A8X6HJ46</accession>
<gene>
    <name evidence="1" type="ORF">TNCT_381111</name>
</gene>